<evidence type="ECO:0000256" key="11">
    <source>
        <dbReference type="ARBA" id="ARBA00024143"/>
    </source>
</evidence>
<dbReference type="InterPro" id="IPR018108">
    <property type="entry name" value="MCP_transmembrane"/>
</dbReference>
<dbReference type="PANTHER" id="PTHR45635">
    <property type="entry name" value="ADP,ATP CARRIER PROTEIN 1-RELATED-RELATED"/>
    <property type="match status" value="1"/>
</dbReference>
<keyword evidence="9" id="KW-0496">Mitochondrion</keyword>
<dbReference type="GO" id="GO:0005743">
    <property type="term" value="C:mitochondrial inner membrane"/>
    <property type="evidence" value="ECO:0007669"/>
    <property type="project" value="UniProtKB-SubCell"/>
</dbReference>
<feature type="region of interest" description="Disordered" evidence="15">
    <location>
        <begin position="235"/>
        <end position="319"/>
    </location>
</feature>
<comment type="function">
    <text evidence="14">Catalyzes the exchange of ADP and ATP across the membrane.</text>
</comment>
<keyword evidence="16" id="KW-0732">Signal</keyword>
<dbReference type="EMBL" id="KV442038">
    <property type="protein sequence ID" value="OAQ29850.1"/>
    <property type="molecule type" value="Genomic_DNA"/>
</dbReference>
<sequence>MSGPQHIVGLSLFGPLVLTVATAPANRVRLLLQTQDEIVLNLREESLAHHHRHTSSSSSSSSSNIKPYNLTNNDSSKATTEEQEDDDDDEEPRSIIAPYAQLPYADMQDCYQRLLEKEGRAALWRGYSVEVGRIFLQKSIETRLSRRGTFALRRWMSLTPPNAQGGGVGVGWMLATAVEGTLVGAAAMAVVYPLAVLHAKMATDVRRRTRTVHKVILKPASVPTTIPAPVVVQEEKEKEGEALAVESSTESISRDSVEWVDHTAEWANHQDQDQDQDQKDPTVGTPILEGPLIVSEPTPQTTTVATTTTEEKDDGDQERSYTTVTYDLSHKYRTFRQIYREIIASSEGYLGLYKGFSTVIASAFISRLGMMTIYTFKSFCAGPSGTVSISPFQVFFAQTALSVVTYPLTTVGNRRMIAAPGRYSSSWEAAKEIVEKQGWQALFRGVEVVVLRSVVLAALSQMLL</sequence>
<feature type="region of interest" description="Disordered" evidence="15">
    <location>
        <begin position="50"/>
        <end position="93"/>
    </location>
</feature>
<evidence type="ECO:0000256" key="14">
    <source>
        <dbReference type="RuleBase" id="RU368008"/>
    </source>
</evidence>
<feature type="compositionally biased region" description="Polar residues" evidence="15">
    <location>
        <begin position="64"/>
        <end position="78"/>
    </location>
</feature>
<dbReference type="GO" id="GO:1990544">
    <property type="term" value="P:mitochondrial ATP transmembrane transport"/>
    <property type="evidence" value="ECO:0007669"/>
    <property type="project" value="InterPro"/>
</dbReference>
<evidence type="ECO:0000256" key="12">
    <source>
        <dbReference type="PROSITE-ProRule" id="PRU00282"/>
    </source>
</evidence>
<name>A0A197JX96_9FUNG</name>
<comment type="similarity">
    <text evidence="2 13">Belongs to the mitochondrial carrier (TC 2.A.29) family.</text>
</comment>
<evidence type="ECO:0000256" key="8">
    <source>
        <dbReference type="ARBA" id="ARBA00022989"/>
    </source>
</evidence>
<evidence type="ECO:0000256" key="7">
    <source>
        <dbReference type="ARBA" id="ARBA00022792"/>
    </source>
</evidence>
<keyword evidence="10 12" id="KW-0472">Membrane</keyword>
<dbReference type="SUPFAM" id="SSF103506">
    <property type="entry name" value="Mitochondrial carrier"/>
    <property type="match status" value="1"/>
</dbReference>
<feature type="chain" id="PRO_5008276361" description="ADP/ATP translocase" evidence="16">
    <location>
        <begin position="22"/>
        <end position="464"/>
    </location>
</feature>
<feature type="compositionally biased region" description="Acidic residues" evidence="15">
    <location>
        <begin position="81"/>
        <end position="91"/>
    </location>
</feature>
<evidence type="ECO:0000313" key="17">
    <source>
        <dbReference type="EMBL" id="OAQ29850.1"/>
    </source>
</evidence>
<evidence type="ECO:0000256" key="9">
    <source>
        <dbReference type="ARBA" id="ARBA00023128"/>
    </source>
</evidence>
<comment type="subunit">
    <text evidence="14">Monomer.</text>
</comment>
<dbReference type="STRING" id="1314771.A0A197JX96"/>
<keyword evidence="3 13" id="KW-0813">Transport</keyword>
<evidence type="ECO:0000256" key="5">
    <source>
        <dbReference type="ARBA" id="ARBA00022692"/>
    </source>
</evidence>
<comment type="catalytic activity">
    <reaction evidence="11">
        <text>ADP(in) + ATP(out) = ADP(out) + ATP(in)</text>
        <dbReference type="Rhea" id="RHEA:34999"/>
        <dbReference type="ChEBI" id="CHEBI:30616"/>
        <dbReference type="ChEBI" id="CHEBI:456216"/>
    </reaction>
    <physiologicalReaction direction="left-to-right" evidence="11">
        <dbReference type="Rhea" id="RHEA:35000"/>
    </physiologicalReaction>
</comment>
<dbReference type="PROSITE" id="PS50920">
    <property type="entry name" value="SOLCAR"/>
    <property type="match status" value="1"/>
</dbReference>
<dbReference type="InterPro" id="IPR002113">
    <property type="entry name" value="ADT_euk_type"/>
</dbReference>
<evidence type="ECO:0000256" key="16">
    <source>
        <dbReference type="SAM" id="SignalP"/>
    </source>
</evidence>
<evidence type="ECO:0000256" key="6">
    <source>
        <dbReference type="ARBA" id="ARBA00022737"/>
    </source>
</evidence>
<keyword evidence="18" id="KW-1185">Reference proteome</keyword>
<evidence type="ECO:0000256" key="2">
    <source>
        <dbReference type="ARBA" id="ARBA00006375"/>
    </source>
</evidence>
<evidence type="ECO:0000256" key="1">
    <source>
        <dbReference type="ARBA" id="ARBA00004448"/>
    </source>
</evidence>
<organism evidence="17 18">
    <name type="scientific">Linnemannia elongata AG-77</name>
    <dbReference type="NCBI Taxonomy" id="1314771"/>
    <lineage>
        <taxon>Eukaryota</taxon>
        <taxon>Fungi</taxon>
        <taxon>Fungi incertae sedis</taxon>
        <taxon>Mucoromycota</taxon>
        <taxon>Mortierellomycotina</taxon>
        <taxon>Mortierellomycetes</taxon>
        <taxon>Mortierellales</taxon>
        <taxon>Mortierellaceae</taxon>
        <taxon>Linnemannia</taxon>
    </lineage>
</organism>
<keyword evidence="8" id="KW-1133">Transmembrane helix</keyword>
<dbReference type="AlphaFoldDB" id="A0A197JX96"/>
<keyword evidence="7" id="KW-0999">Mitochondrion inner membrane</keyword>
<evidence type="ECO:0000256" key="13">
    <source>
        <dbReference type="RuleBase" id="RU000488"/>
    </source>
</evidence>
<gene>
    <name evidence="17" type="ORF">K457DRAFT_137436</name>
</gene>
<protein>
    <recommendedName>
        <fullName evidence="14">ADP/ATP translocase</fullName>
    </recommendedName>
    <alternativeName>
        <fullName evidence="14">ADP,ATP carrier protein</fullName>
    </alternativeName>
</protein>
<feature type="compositionally biased region" description="Basic and acidic residues" evidence="15">
    <location>
        <begin position="252"/>
        <end position="280"/>
    </location>
</feature>
<feature type="compositionally biased region" description="Low complexity" evidence="15">
    <location>
        <begin position="298"/>
        <end position="308"/>
    </location>
</feature>
<proteinExistence type="inferred from homology"/>
<dbReference type="OrthoDB" id="2406392at2759"/>
<dbReference type="Pfam" id="PF00153">
    <property type="entry name" value="Mito_carr"/>
    <property type="match status" value="1"/>
</dbReference>
<dbReference type="InterPro" id="IPR023395">
    <property type="entry name" value="MCP_dom_sf"/>
</dbReference>
<evidence type="ECO:0000256" key="3">
    <source>
        <dbReference type="ARBA" id="ARBA00022448"/>
    </source>
</evidence>
<dbReference type="Gene3D" id="1.50.40.10">
    <property type="entry name" value="Mitochondrial carrier domain"/>
    <property type="match status" value="1"/>
</dbReference>
<keyword evidence="5 12" id="KW-0812">Transmembrane</keyword>
<keyword evidence="4" id="KW-0050">Antiport</keyword>
<feature type="repeat" description="Solcar" evidence="12">
    <location>
        <begin position="385"/>
        <end position="464"/>
    </location>
</feature>
<evidence type="ECO:0000313" key="18">
    <source>
        <dbReference type="Proteomes" id="UP000078512"/>
    </source>
</evidence>
<dbReference type="PANTHER" id="PTHR45635:SF14">
    <property type="entry name" value="ADP_ATP TRANSLOCASE"/>
    <property type="match status" value="1"/>
</dbReference>
<reference evidence="17 18" key="1">
    <citation type="submission" date="2016-05" db="EMBL/GenBank/DDBJ databases">
        <title>Genome sequencing reveals origins of a unique bacterial endosymbiosis in the earliest lineages of terrestrial Fungi.</title>
        <authorList>
            <consortium name="DOE Joint Genome Institute"/>
            <person name="Uehling J."/>
            <person name="Gryganskyi A."/>
            <person name="Hameed K."/>
            <person name="Tschaplinski T."/>
            <person name="Misztal P."/>
            <person name="Wu S."/>
            <person name="Desiro A."/>
            <person name="Vande Pol N."/>
            <person name="Du Z.-Y."/>
            <person name="Zienkiewicz A."/>
            <person name="Zienkiewicz K."/>
            <person name="Morin E."/>
            <person name="Tisserant E."/>
            <person name="Splivallo R."/>
            <person name="Hainaut M."/>
            <person name="Henrissat B."/>
            <person name="Ohm R."/>
            <person name="Kuo A."/>
            <person name="Yan J."/>
            <person name="Lipzen A."/>
            <person name="Nolan M."/>
            <person name="Labutti K."/>
            <person name="Barry K."/>
            <person name="Goldstein A."/>
            <person name="Labbe J."/>
            <person name="Schadt C."/>
            <person name="Tuskan G."/>
            <person name="Grigoriev I."/>
            <person name="Martin F."/>
            <person name="Vilgalys R."/>
            <person name="Bonito G."/>
        </authorList>
    </citation>
    <scope>NUCLEOTIDE SEQUENCE [LARGE SCALE GENOMIC DNA]</scope>
    <source>
        <strain evidence="17 18">AG-77</strain>
    </source>
</reference>
<evidence type="ECO:0000256" key="10">
    <source>
        <dbReference type="ARBA" id="ARBA00023136"/>
    </source>
</evidence>
<comment type="subcellular location">
    <subcellularLocation>
        <location evidence="14">Membrane</location>
        <topology evidence="14">Multi-pass membrane protein</topology>
    </subcellularLocation>
    <subcellularLocation>
        <location evidence="1">Mitochondrion inner membrane</location>
        <topology evidence="1">Multi-pass membrane protein</topology>
    </subcellularLocation>
</comment>
<accession>A0A197JX96</accession>
<evidence type="ECO:0000256" key="15">
    <source>
        <dbReference type="SAM" id="MobiDB-lite"/>
    </source>
</evidence>
<dbReference type="GO" id="GO:0005471">
    <property type="term" value="F:ATP:ADP antiporter activity"/>
    <property type="evidence" value="ECO:0007669"/>
    <property type="project" value="UniProtKB-UniRule"/>
</dbReference>
<keyword evidence="6" id="KW-0677">Repeat</keyword>
<feature type="signal peptide" evidence="16">
    <location>
        <begin position="1"/>
        <end position="21"/>
    </location>
</feature>
<evidence type="ECO:0000256" key="4">
    <source>
        <dbReference type="ARBA" id="ARBA00022449"/>
    </source>
</evidence>
<dbReference type="GO" id="GO:0140021">
    <property type="term" value="P:mitochondrial ADP transmembrane transport"/>
    <property type="evidence" value="ECO:0007669"/>
    <property type="project" value="InterPro"/>
</dbReference>
<dbReference type="Proteomes" id="UP000078512">
    <property type="component" value="Unassembled WGS sequence"/>
</dbReference>